<dbReference type="Pfam" id="PF02954">
    <property type="entry name" value="HTH_8"/>
    <property type="match status" value="1"/>
</dbReference>
<name>A0A4Q9H3S8_9BURK</name>
<dbReference type="PANTHER" id="PTHR32071:SF77">
    <property type="entry name" value="TRANSCRIPTIONAL REGULATORY PROTEIN"/>
    <property type="match status" value="1"/>
</dbReference>
<dbReference type="Pfam" id="PF25601">
    <property type="entry name" value="AAA_lid_14"/>
    <property type="match status" value="1"/>
</dbReference>
<evidence type="ECO:0000256" key="6">
    <source>
        <dbReference type="SAM" id="MobiDB-lite"/>
    </source>
</evidence>
<evidence type="ECO:0000313" key="9">
    <source>
        <dbReference type="Proteomes" id="UP000292120"/>
    </source>
</evidence>
<dbReference type="InterPro" id="IPR003593">
    <property type="entry name" value="AAA+_ATPase"/>
</dbReference>
<sequence length="680" mass="74651">MHLIQPNRFDQLREARRGLLEDGVVPAGLVDDVVSRSWTRSQMAGLSPTEPPMAPPVSSGAELRRALAREYDFLSHARPVMEFLFDQMRDSGAMVILADAQGMLLHSLGDAEFLQRAERVSLCPGALWREEYRGTNAIGTCIVDQTPTVIQGGEHYLERNGFLTCAAAPVMAPDGHLKGVLDISGDQRGYHPHTFALVRSATRMIEDRLFHARHANDQLLRLHPHVEGLGGVGEGLLAVTEDGWVMGANAVAQQWLSLSASQIGAVTLDRLLGPQAQRLLNLPATGTPTRVTTMNGQTLFARDEPDRRRRIWAVANAAETDDRGAAGRPGGSTATALPVRPVRSHRPKDDVRLSKALARALRVQAQGIPVLLQGESGTGKEVFSRQLHREGDRGNKPFVAVNCAALPETLIEAELFGYVGGAFTGARREGSPGRIRQAEGGTLFLDEIGDMPLALQARLLRVLQDKCVVPVGGCHPVPVDFVLVCATHRNLREAVAQGEFREDLFWRINGLTVQLPALRERGDMVELIDDMLHSLAHDMKRHEVPSLADEVLQALQQHPWPGNLRQLHAVLRTACALLGPHDSELHWEHFGEDLWDDVFSRPIRADDALDDRLAAQARQQAALTAAPGPESAPETNLRRLSNSAIERAIRDSDGNMTQAARLLGISRNTLYRRIKQMSTH</sequence>
<feature type="region of interest" description="Disordered" evidence="6">
    <location>
        <begin position="316"/>
        <end position="337"/>
    </location>
</feature>
<dbReference type="SUPFAM" id="SSF52540">
    <property type="entry name" value="P-loop containing nucleoside triphosphate hydrolases"/>
    <property type="match status" value="1"/>
</dbReference>
<keyword evidence="1" id="KW-0547">Nucleotide-binding</keyword>
<dbReference type="RefSeq" id="WP_130966161.1">
    <property type="nucleotide sequence ID" value="NZ_SIXI01000001.1"/>
</dbReference>
<keyword evidence="5" id="KW-0804">Transcription</keyword>
<proteinExistence type="predicted"/>
<dbReference type="Gene3D" id="1.10.8.60">
    <property type="match status" value="1"/>
</dbReference>
<dbReference type="SUPFAM" id="SSF55781">
    <property type="entry name" value="GAF domain-like"/>
    <property type="match status" value="1"/>
</dbReference>
<dbReference type="FunFam" id="3.40.50.300:FF:000006">
    <property type="entry name" value="DNA-binding transcriptional regulator NtrC"/>
    <property type="match status" value="1"/>
</dbReference>
<keyword evidence="2" id="KW-0067">ATP-binding</keyword>
<evidence type="ECO:0000256" key="3">
    <source>
        <dbReference type="ARBA" id="ARBA00023015"/>
    </source>
</evidence>
<dbReference type="PROSITE" id="PS00676">
    <property type="entry name" value="SIGMA54_INTERACT_2"/>
    <property type="match status" value="1"/>
</dbReference>
<dbReference type="InterPro" id="IPR025944">
    <property type="entry name" value="Sigma_54_int_dom_CS"/>
</dbReference>
<dbReference type="PROSITE" id="PS50045">
    <property type="entry name" value="SIGMA54_INTERACT_4"/>
    <property type="match status" value="1"/>
</dbReference>
<dbReference type="SMART" id="SM00382">
    <property type="entry name" value="AAA"/>
    <property type="match status" value="1"/>
</dbReference>
<evidence type="ECO:0000259" key="7">
    <source>
        <dbReference type="PROSITE" id="PS50045"/>
    </source>
</evidence>
<dbReference type="InterPro" id="IPR027417">
    <property type="entry name" value="P-loop_NTPase"/>
</dbReference>
<dbReference type="InterPro" id="IPR058031">
    <property type="entry name" value="AAA_lid_NorR"/>
</dbReference>
<dbReference type="InterPro" id="IPR002078">
    <property type="entry name" value="Sigma_54_int"/>
</dbReference>
<dbReference type="CDD" id="cd00009">
    <property type="entry name" value="AAA"/>
    <property type="match status" value="1"/>
</dbReference>
<dbReference type="EMBL" id="SIXI01000001">
    <property type="protein sequence ID" value="TBO34211.1"/>
    <property type="molecule type" value="Genomic_DNA"/>
</dbReference>
<evidence type="ECO:0000313" key="8">
    <source>
        <dbReference type="EMBL" id="TBO34211.1"/>
    </source>
</evidence>
<dbReference type="PANTHER" id="PTHR32071">
    <property type="entry name" value="TRANSCRIPTIONAL REGULATORY PROTEIN"/>
    <property type="match status" value="1"/>
</dbReference>
<feature type="domain" description="Sigma-54 factor interaction" evidence="7">
    <location>
        <begin position="353"/>
        <end position="576"/>
    </location>
</feature>
<dbReference type="PROSITE" id="PS00675">
    <property type="entry name" value="SIGMA54_INTERACT_1"/>
    <property type="match status" value="1"/>
</dbReference>
<dbReference type="Pfam" id="PF01590">
    <property type="entry name" value="GAF"/>
    <property type="match status" value="1"/>
</dbReference>
<dbReference type="InterPro" id="IPR002197">
    <property type="entry name" value="HTH_Fis"/>
</dbReference>
<dbReference type="InterPro" id="IPR025662">
    <property type="entry name" value="Sigma_54_int_dom_ATP-bd_1"/>
</dbReference>
<evidence type="ECO:0000256" key="1">
    <source>
        <dbReference type="ARBA" id="ARBA00022741"/>
    </source>
</evidence>
<comment type="caution">
    <text evidence="8">The sequence shown here is derived from an EMBL/GenBank/DDBJ whole genome shotgun (WGS) entry which is preliminary data.</text>
</comment>
<dbReference type="Gene3D" id="3.30.450.40">
    <property type="match status" value="1"/>
</dbReference>
<dbReference type="InterPro" id="IPR025943">
    <property type="entry name" value="Sigma_54_int_dom_ATP-bd_2"/>
</dbReference>
<dbReference type="GO" id="GO:0005524">
    <property type="term" value="F:ATP binding"/>
    <property type="evidence" value="ECO:0007669"/>
    <property type="project" value="UniProtKB-KW"/>
</dbReference>
<dbReference type="InterPro" id="IPR003018">
    <property type="entry name" value="GAF"/>
</dbReference>
<dbReference type="InterPro" id="IPR009057">
    <property type="entry name" value="Homeodomain-like_sf"/>
</dbReference>
<evidence type="ECO:0000256" key="4">
    <source>
        <dbReference type="ARBA" id="ARBA00023125"/>
    </source>
</evidence>
<dbReference type="PRINTS" id="PR01590">
    <property type="entry name" value="HTHFIS"/>
</dbReference>
<dbReference type="GO" id="GO:0043565">
    <property type="term" value="F:sequence-specific DNA binding"/>
    <property type="evidence" value="ECO:0007669"/>
    <property type="project" value="InterPro"/>
</dbReference>
<dbReference type="Gene3D" id="1.10.10.60">
    <property type="entry name" value="Homeodomain-like"/>
    <property type="match status" value="1"/>
</dbReference>
<dbReference type="SUPFAM" id="SSF46689">
    <property type="entry name" value="Homeodomain-like"/>
    <property type="match status" value="1"/>
</dbReference>
<dbReference type="AlphaFoldDB" id="A0A4Q9H3S8"/>
<dbReference type="Gene3D" id="3.40.50.300">
    <property type="entry name" value="P-loop containing nucleotide triphosphate hydrolases"/>
    <property type="match status" value="1"/>
</dbReference>
<keyword evidence="3" id="KW-0805">Transcription regulation</keyword>
<reference evidence="8 9" key="1">
    <citation type="submission" date="2019-02" db="EMBL/GenBank/DDBJ databases">
        <title>Aquabacterium sp. strain KMB7.</title>
        <authorList>
            <person name="Chen W.-M."/>
        </authorList>
    </citation>
    <scope>NUCLEOTIDE SEQUENCE [LARGE SCALE GENOMIC DNA]</scope>
    <source>
        <strain evidence="8 9">KMB7</strain>
    </source>
</reference>
<keyword evidence="4" id="KW-0238">DNA-binding</keyword>
<evidence type="ECO:0000256" key="5">
    <source>
        <dbReference type="ARBA" id="ARBA00023163"/>
    </source>
</evidence>
<dbReference type="InterPro" id="IPR029016">
    <property type="entry name" value="GAF-like_dom_sf"/>
</dbReference>
<accession>A0A4Q9H3S8</accession>
<dbReference type="Pfam" id="PF00158">
    <property type="entry name" value="Sigma54_activat"/>
    <property type="match status" value="1"/>
</dbReference>
<dbReference type="PROSITE" id="PS00688">
    <property type="entry name" value="SIGMA54_INTERACT_3"/>
    <property type="match status" value="1"/>
</dbReference>
<protein>
    <submittedName>
        <fullName evidence="8">Sigma-54-dependent Fis family transcriptional regulator</fullName>
    </submittedName>
</protein>
<organism evidence="8 9">
    <name type="scientific">Aquabacterium lacunae</name>
    <dbReference type="NCBI Taxonomy" id="2528630"/>
    <lineage>
        <taxon>Bacteria</taxon>
        <taxon>Pseudomonadati</taxon>
        <taxon>Pseudomonadota</taxon>
        <taxon>Betaproteobacteria</taxon>
        <taxon>Burkholderiales</taxon>
        <taxon>Aquabacterium</taxon>
    </lineage>
</organism>
<dbReference type="Proteomes" id="UP000292120">
    <property type="component" value="Unassembled WGS sequence"/>
</dbReference>
<dbReference type="OrthoDB" id="9761705at2"/>
<gene>
    <name evidence="8" type="ORF">EYS42_01890</name>
</gene>
<keyword evidence="9" id="KW-1185">Reference proteome</keyword>
<evidence type="ECO:0000256" key="2">
    <source>
        <dbReference type="ARBA" id="ARBA00022840"/>
    </source>
</evidence>
<dbReference type="GO" id="GO:0006355">
    <property type="term" value="P:regulation of DNA-templated transcription"/>
    <property type="evidence" value="ECO:0007669"/>
    <property type="project" value="InterPro"/>
</dbReference>